<feature type="region of interest" description="Disordered" evidence="1">
    <location>
        <begin position="1"/>
        <end position="26"/>
    </location>
</feature>
<proteinExistence type="predicted"/>
<sequence>MSTLLAPQRPSGIPDPLQLPGRAPRTSLPDRIAMRIALALLLWSTRPTDTRDRAVGAQAHQLLHDRRIREREWARRRLLLPTSR</sequence>
<organism evidence="2">
    <name type="scientific">uncultured Microbacterium sp</name>
    <dbReference type="NCBI Taxonomy" id="191216"/>
    <lineage>
        <taxon>Bacteria</taxon>
        <taxon>Bacillati</taxon>
        <taxon>Actinomycetota</taxon>
        <taxon>Actinomycetes</taxon>
        <taxon>Micrococcales</taxon>
        <taxon>Microbacteriaceae</taxon>
        <taxon>Microbacterium</taxon>
        <taxon>environmental samples</taxon>
    </lineage>
</organism>
<evidence type="ECO:0000313" key="2">
    <source>
        <dbReference type="EMBL" id="SBS70602.1"/>
    </source>
</evidence>
<gene>
    <name evidence="2" type="ORF">MIPYR_10563</name>
</gene>
<dbReference type="RefSeq" id="WP_295573327.1">
    <property type="nucleotide sequence ID" value="NZ_FLQR01000001.1"/>
</dbReference>
<reference evidence="2" key="1">
    <citation type="submission" date="2016-03" db="EMBL/GenBank/DDBJ databases">
        <authorList>
            <person name="Ploux O."/>
        </authorList>
    </citation>
    <scope>NUCLEOTIDE SEQUENCE</scope>
    <source>
        <strain evidence="2">UC1</strain>
    </source>
</reference>
<dbReference type="AlphaFoldDB" id="A0A1Y5NVY4"/>
<evidence type="ECO:0000256" key="1">
    <source>
        <dbReference type="SAM" id="MobiDB-lite"/>
    </source>
</evidence>
<name>A0A1Y5NVY4_9MICO</name>
<protein>
    <submittedName>
        <fullName evidence="2">Uncharacterized protein</fullName>
    </submittedName>
</protein>
<accession>A0A1Y5NVY4</accession>
<dbReference type="EMBL" id="FLQR01000001">
    <property type="protein sequence ID" value="SBS70602.1"/>
    <property type="molecule type" value="Genomic_DNA"/>
</dbReference>